<organism evidence="1 2">
    <name type="scientific">Tagetes erecta</name>
    <name type="common">African marigold</name>
    <dbReference type="NCBI Taxonomy" id="13708"/>
    <lineage>
        <taxon>Eukaryota</taxon>
        <taxon>Viridiplantae</taxon>
        <taxon>Streptophyta</taxon>
        <taxon>Embryophyta</taxon>
        <taxon>Tracheophyta</taxon>
        <taxon>Spermatophyta</taxon>
        <taxon>Magnoliopsida</taxon>
        <taxon>eudicotyledons</taxon>
        <taxon>Gunneridae</taxon>
        <taxon>Pentapetalae</taxon>
        <taxon>asterids</taxon>
        <taxon>campanulids</taxon>
        <taxon>Asterales</taxon>
        <taxon>Asteraceae</taxon>
        <taxon>Asteroideae</taxon>
        <taxon>Heliantheae alliance</taxon>
        <taxon>Tageteae</taxon>
        <taxon>Tagetes</taxon>
    </lineage>
</organism>
<name>A0AAD8NB68_TARER</name>
<dbReference type="EMBL" id="JAUHHV010000011">
    <property type="protein sequence ID" value="KAK1409050.1"/>
    <property type="molecule type" value="Genomic_DNA"/>
</dbReference>
<evidence type="ECO:0000313" key="1">
    <source>
        <dbReference type="EMBL" id="KAK1409050.1"/>
    </source>
</evidence>
<dbReference type="Proteomes" id="UP001229421">
    <property type="component" value="Unassembled WGS sequence"/>
</dbReference>
<dbReference type="AlphaFoldDB" id="A0AAD8NB68"/>
<protein>
    <submittedName>
        <fullName evidence="1">Uncharacterized protein</fullName>
    </submittedName>
</protein>
<proteinExistence type="predicted"/>
<dbReference type="Gene3D" id="1.20.5.4130">
    <property type="match status" value="1"/>
</dbReference>
<gene>
    <name evidence="1" type="ORF">QVD17_41324</name>
</gene>
<accession>A0AAD8NB68</accession>
<keyword evidence="2" id="KW-1185">Reference proteome</keyword>
<evidence type="ECO:0000313" key="2">
    <source>
        <dbReference type="Proteomes" id="UP001229421"/>
    </source>
</evidence>
<reference evidence="1" key="1">
    <citation type="journal article" date="2023" name="bioRxiv">
        <title>Improved chromosome-level genome assembly for marigold (Tagetes erecta).</title>
        <authorList>
            <person name="Jiang F."/>
            <person name="Yuan L."/>
            <person name="Wang S."/>
            <person name="Wang H."/>
            <person name="Xu D."/>
            <person name="Wang A."/>
            <person name="Fan W."/>
        </authorList>
    </citation>
    <scope>NUCLEOTIDE SEQUENCE</scope>
    <source>
        <strain evidence="1">WSJ</strain>
        <tissue evidence="1">Leaf</tissue>
    </source>
</reference>
<sequence>MDILDSKNQTIPLNYLHSDSKNLFRVDTIKMTYAGVEMFMEKLKQLINNPLINNKTVRRKGSEFQLLYQDLDSMIQTLFNIDQHQDEKLDHLKKRFTCAAEEAQYVVDLFLSGVHIRNTDDVTI</sequence>
<comment type="caution">
    <text evidence="1">The sequence shown here is derived from an EMBL/GenBank/DDBJ whole genome shotgun (WGS) entry which is preliminary data.</text>
</comment>